<feature type="compositionally biased region" description="Basic residues" evidence="1">
    <location>
        <begin position="59"/>
        <end position="68"/>
    </location>
</feature>
<dbReference type="WBParaSite" id="Gr19_v10_g1055.t1">
    <property type="protein sequence ID" value="Gr19_v10_g1055.t1"/>
    <property type="gene ID" value="Gr19_v10_g1055"/>
</dbReference>
<proteinExistence type="predicted"/>
<evidence type="ECO:0000313" key="2">
    <source>
        <dbReference type="Proteomes" id="UP000887572"/>
    </source>
</evidence>
<organism evidence="2 3">
    <name type="scientific">Globodera rostochiensis</name>
    <name type="common">Golden nematode worm</name>
    <name type="synonym">Heterodera rostochiensis</name>
    <dbReference type="NCBI Taxonomy" id="31243"/>
    <lineage>
        <taxon>Eukaryota</taxon>
        <taxon>Metazoa</taxon>
        <taxon>Ecdysozoa</taxon>
        <taxon>Nematoda</taxon>
        <taxon>Chromadorea</taxon>
        <taxon>Rhabditida</taxon>
        <taxon>Tylenchina</taxon>
        <taxon>Tylenchomorpha</taxon>
        <taxon>Tylenchoidea</taxon>
        <taxon>Heteroderidae</taxon>
        <taxon>Heteroderinae</taxon>
        <taxon>Globodera</taxon>
    </lineage>
</organism>
<sequence>MTSSTTSERRNVRDNVNRRHRCDAVRIITIRALCTRRTRTTPSTEARTSTTSHSISANGRRKRGSPTH</sequence>
<dbReference type="AlphaFoldDB" id="A0A914GTA3"/>
<feature type="region of interest" description="Disordered" evidence="1">
    <location>
        <begin position="36"/>
        <end position="68"/>
    </location>
</feature>
<protein>
    <submittedName>
        <fullName evidence="3">Uncharacterized protein</fullName>
    </submittedName>
</protein>
<feature type="compositionally biased region" description="Low complexity" evidence="1">
    <location>
        <begin position="40"/>
        <end position="52"/>
    </location>
</feature>
<name>A0A914GTA3_GLORO</name>
<accession>A0A914GTA3</accession>
<evidence type="ECO:0000256" key="1">
    <source>
        <dbReference type="SAM" id="MobiDB-lite"/>
    </source>
</evidence>
<evidence type="ECO:0000313" key="3">
    <source>
        <dbReference type="WBParaSite" id="Gr19_v10_g1055.t1"/>
    </source>
</evidence>
<reference evidence="3" key="1">
    <citation type="submission" date="2022-11" db="UniProtKB">
        <authorList>
            <consortium name="WormBaseParasite"/>
        </authorList>
    </citation>
    <scope>IDENTIFICATION</scope>
</reference>
<keyword evidence="2" id="KW-1185">Reference proteome</keyword>
<dbReference type="Proteomes" id="UP000887572">
    <property type="component" value="Unplaced"/>
</dbReference>